<dbReference type="InterPro" id="IPR020635">
    <property type="entry name" value="Tyr_kinase_cat_dom"/>
</dbReference>
<evidence type="ECO:0000313" key="3">
    <source>
        <dbReference type="Proteomes" id="UP001165083"/>
    </source>
</evidence>
<dbReference type="PANTHER" id="PTHR44329:SF214">
    <property type="entry name" value="PROTEIN KINASE DOMAIN-CONTAINING PROTEIN"/>
    <property type="match status" value="1"/>
</dbReference>
<organism evidence="2 3">
    <name type="scientific">Phytophthora lilii</name>
    <dbReference type="NCBI Taxonomy" id="2077276"/>
    <lineage>
        <taxon>Eukaryota</taxon>
        <taxon>Sar</taxon>
        <taxon>Stramenopiles</taxon>
        <taxon>Oomycota</taxon>
        <taxon>Peronosporomycetes</taxon>
        <taxon>Peronosporales</taxon>
        <taxon>Peronosporaceae</taxon>
        <taxon>Phytophthora</taxon>
    </lineage>
</organism>
<accession>A0A9W6TKV8</accession>
<dbReference type="SUPFAM" id="SSF56112">
    <property type="entry name" value="Protein kinase-like (PK-like)"/>
    <property type="match status" value="1"/>
</dbReference>
<dbReference type="InterPro" id="IPR016024">
    <property type="entry name" value="ARM-type_fold"/>
</dbReference>
<keyword evidence="3" id="KW-1185">Reference proteome</keyword>
<comment type="caution">
    <text evidence="2">The sequence shown here is derived from an EMBL/GenBank/DDBJ whole genome shotgun (WGS) entry which is preliminary data.</text>
</comment>
<gene>
    <name evidence="2" type="ORF">Plil01_000459900</name>
</gene>
<dbReference type="GO" id="GO:0004674">
    <property type="term" value="F:protein serine/threonine kinase activity"/>
    <property type="evidence" value="ECO:0007669"/>
    <property type="project" value="TreeGrafter"/>
</dbReference>
<protein>
    <submittedName>
        <fullName evidence="2">Unnamed protein product</fullName>
    </submittedName>
</protein>
<dbReference type="OrthoDB" id="129437at2759"/>
<evidence type="ECO:0000259" key="1">
    <source>
        <dbReference type="PROSITE" id="PS50011"/>
    </source>
</evidence>
<dbReference type="InterPro" id="IPR001245">
    <property type="entry name" value="Ser-Thr/Tyr_kinase_cat_dom"/>
</dbReference>
<proteinExistence type="predicted"/>
<name>A0A9W6TKV8_9STRA</name>
<dbReference type="InterPro" id="IPR051681">
    <property type="entry name" value="Ser/Thr_Kinases-Pseudokinases"/>
</dbReference>
<dbReference type="SUPFAM" id="SSF48371">
    <property type="entry name" value="ARM repeat"/>
    <property type="match status" value="1"/>
</dbReference>
<dbReference type="Proteomes" id="UP001165083">
    <property type="component" value="Unassembled WGS sequence"/>
</dbReference>
<dbReference type="GO" id="GO:0005524">
    <property type="term" value="F:ATP binding"/>
    <property type="evidence" value="ECO:0007669"/>
    <property type="project" value="InterPro"/>
</dbReference>
<sequence length="389" mass="42940">MWRLLYQAALGLDYVLKKRVVHGGLKLNNILIGADGQAKLSDYGVSILRSCFNLSRDPLSRSASGELRWYAPECLVREPTVASDVYSFAMCMIEAALGQPPFAFLSDDDVRDNVRKGIIPDHKEDMASDVSELIVSMTNFEPRKRPPLQCVIDKLKAFADTELKDEEQAKERCCGVCSASILDSSRFCSQCGTQVGEASHIDNEPPIDNEVVYAYSTESASSTPPRPDSQIIAPALSKDMPILELLEVIQTGDTANCEQALLLLLQVCIDEEPRKLLYDVNGIVVLVEAAKTCPSNFGHLCALKCLNLFANLDSKFPRQEYEALRKSVRNVSTHELLSLTTALKSGNSDDKLKAVMCCACIAWATDSEELDDFRIVALIIPLLRNTNAR</sequence>
<dbReference type="GO" id="GO:0004713">
    <property type="term" value="F:protein tyrosine kinase activity"/>
    <property type="evidence" value="ECO:0007669"/>
    <property type="project" value="InterPro"/>
</dbReference>
<dbReference type="SMART" id="SM00219">
    <property type="entry name" value="TyrKc"/>
    <property type="match status" value="1"/>
</dbReference>
<dbReference type="Pfam" id="PF07714">
    <property type="entry name" value="PK_Tyr_Ser-Thr"/>
    <property type="match status" value="1"/>
</dbReference>
<dbReference type="EMBL" id="BSXW01000186">
    <property type="protein sequence ID" value="GMF14213.1"/>
    <property type="molecule type" value="Genomic_DNA"/>
</dbReference>
<dbReference type="InterPro" id="IPR011009">
    <property type="entry name" value="Kinase-like_dom_sf"/>
</dbReference>
<reference evidence="2" key="1">
    <citation type="submission" date="2023-04" db="EMBL/GenBank/DDBJ databases">
        <title>Phytophthora lilii NBRC 32176.</title>
        <authorList>
            <person name="Ichikawa N."/>
            <person name="Sato H."/>
            <person name="Tonouchi N."/>
        </authorList>
    </citation>
    <scope>NUCLEOTIDE SEQUENCE</scope>
    <source>
        <strain evidence="2">NBRC 32176</strain>
    </source>
</reference>
<dbReference type="Gene3D" id="1.10.510.10">
    <property type="entry name" value="Transferase(Phosphotransferase) domain 1"/>
    <property type="match status" value="1"/>
</dbReference>
<dbReference type="AlphaFoldDB" id="A0A9W6TKV8"/>
<feature type="domain" description="Protein kinase" evidence="1">
    <location>
        <begin position="1"/>
        <end position="159"/>
    </location>
</feature>
<dbReference type="PANTHER" id="PTHR44329">
    <property type="entry name" value="SERINE/THREONINE-PROTEIN KINASE TNNI3K-RELATED"/>
    <property type="match status" value="1"/>
</dbReference>
<dbReference type="InterPro" id="IPR000719">
    <property type="entry name" value="Prot_kinase_dom"/>
</dbReference>
<evidence type="ECO:0000313" key="2">
    <source>
        <dbReference type="EMBL" id="GMF14213.1"/>
    </source>
</evidence>
<dbReference type="PROSITE" id="PS50011">
    <property type="entry name" value="PROTEIN_KINASE_DOM"/>
    <property type="match status" value="1"/>
</dbReference>